<dbReference type="GO" id="GO:0046872">
    <property type="term" value="F:metal ion binding"/>
    <property type="evidence" value="ECO:0007669"/>
    <property type="project" value="UniProtKB-KW"/>
</dbReference>
<dbReference type="SUPFAM" id="SSF53187">
    <property type="entry name" value="Zn-dependent exopeptidases"/>
    <property type="match status" value="1"/>
</dbReference>
<reference evidence="5 6" key="1">
    <citation type="submission" date="2020-08" db="EMBL/GenBank/DDBJ databases">
        <title>Sequencing the genomes of 1000 actinobacteria strains.</title>
        <authorList>
            <person name="Klenk H.-P."/>
        </authorList>
    </citation>
    <scope>NUCLEOTIDE SEQUENCE [LARGE SCALE GENOMIC DNA]</scope>
    <source>
        <strain evidence="5 6">DSM 43851</strain>
    </source>
</reference>
<keyword evidence="3" id="KW-0479">Metal-binding</keyword>
<dbReference type="Pfam" id="PF01546">
    <property type="entry name" value="Peptidase_M20"/>
    <property type="match status" value="1"/>
</dbReference>
<dbReference type="AlphaFoldDB" id="A0A7W9NHP2"/>
<comment type="similarity">
    <text evidence="1">Belongs to the peptidase M20 family.</text>
</comment>
<dbReference type="PANTHER" id="PTHR11014">
    <property type="entry name" value="PEPTIDASE M20 FAMILY MEMBER"/>
    <property type="match status" value="1"/>
</dbReference>
<dbReference type="EMBL" id="JACHIR010000001">
    <property type="protein sequence ID" value="MBB5892431.1"/>
    <property type="molecule type" value="Genomic_DNA"/>
</dbReference>
<dbReference type="InterPro" id="IPR036264">
    <property type="entry name" value="Bact_exopeptidase_dim_dom"/>
</dbReference>
<comment type="caution">
    <text evidence="5">The sequence shown here is derived from an EMBL/GenBank/DDBJ whole genome shotgun (WGS) entry which is preliminary data.</text>
</comment>
<dbReference type="GO" id="GO:0047980">
    <property type="term" value="F:hippurate hydrolase activity"/>
    <property type="evidence" value="ECO:0007669"/>
    <property type="project" value="UniProtKB-EC"/>
</dbReference>
<feature type="domain" description="Peptidase M20 dimerisation" evidence="4">
    <location>
        <begin position="207"/>
        <end position="303"/>
    </location>
</feature>
<gene>
    <name evidence="5" type="ORF">BJ998_003627</name>
</gene>
<dbReference type="CDD" id="cd03886">
    <property type="entry name" value="M20_Acy1"/>
    <property type="match status" value="1"/>
</dbReference>
<organism evidence="5 6">
    <name type="scientific">Kutzneria kofuensis</name>
    <dbReference type="NCBI Taxonomy" id="103725"/>
    <lineage>
        <taxon>Bacteria</taxon>
        <taxon>Bacillati</taxon>
        <taxon>Actinomycetota</taxon>
        <taxon>Actinomycetes</taxon>
        <taxon>Pseudonocardiales</taxon>
        <taxon>Pseudonocardiaceae</taxon>
        <taxon>Kutzneria</taxon>
    </lineage>
</organism>
<comment type="cofactor">
    <cofactor evidence="3">
        <name>Mn(2+)</name>
        <dbReference type="ChEBI" id="CHEBI:29035"/>
    </cofactor>
    <text evidence="3">The Mn(2+) ion enhances activity.</text>
</comment>
<feature type="binding site" evidence="3">
    <location>
        <position position="155"/>
    </location>
    <ligand>
        <name>Mn(2+)</name>
        <dbReference type="ChEBI" id="CHEBI:29035"/>
        <label>2</label>
    </ligand>
</feature>
<dbReference type="InterPro" id="IPR002933">
    <property type="entry name" value="Peptidase_M20"/>
</dbReference>
<evidence type="ECO:0000256" key="2">
    <source>
        <dbReference type="ARBA" id="ARBA00022801"/>
    </source>
</evidence>
<dbReference type="RefSeq" id="WP_184863169.1">
    <property type="nucleotide sequence ID" value="NZ_BAAAWY010000096.1"/>
</dbReference>
<dbReference type="Gene3D" id="3.30.70.360">
    <property type="match status" value="1"/>
</dbReference>
<feature type="binding site" evidence="3">
    <location>
        <position position="385"/>
    </location>
    <ligand>
        <name>Mn(2+)</name>
        <dbReference type="ChEBI" id="CHEBI:29035"/>
        <label>2</label>
    </ligand>
</feature>
<keyword evidence="3" id="KW-0464">Manganese</keyword>
<dbReference type="SUPFAM" id="SSF55031">
    <property type="entry name" value="Bacterial exopeptidase dimerisation domain"/>
    <property type="match status" value="1"/>
</dbReference>
<dbReference type="EC" id="3.5.1.32" evidence="5"/>
<dbReference type="FunFam" id="3.30.70.360:FF:000014">
    <property type="entry name" value="N-acyl-L-amino acid amidohydrolase"/>
    <property type="match status" value="1"/>
</dbReference>
<dbReference type="InterPro" id="IPR011650">
    <property type="entry name" value="Peptidase_M20_dimer"/>
</dbReference>
<keyword evidence="6" id="KW-1185">Reference proteome</keyword>
<evidence type="ECO:0000313" key="5">
    <source>
        <dbReference type="EMBL" id="MBB5892431.1"/>
    </source>
</evidence>
<protein>
    <submittedName>
        <fullName evidence="5">Hippurate hydrolase</fullName>
        <ecNumber evidence="5">3.5.1.32</ecNumber>
    </submittedName>
</protein>
<evidence type="ECO:0000313" key="6">
    <source>
        <dbReference type="Proteomes" id="UP000585638"/>
    </source>
</evidence>
<dbReference type="Proteomes" id="UP000585638">
    <property type="component" value="Unassembled WGS sequence"/>
</dbReference>
<evidence type="ECO:0000256" key="1">
    <source>
        <dbReference type="ARBA" id="ARBA00006153"/>
    </source>
</evidence>
<dbReference type="PIRSF" id="PIRSF005962">
    <property type="entry name" value="Pept_M20D_amidohydro"/>
    <property type="match status" value="1"/>
</dbReference>
<accession>A0A7W9NHP2</accession>
<proteinExistence type="inferred from homology"/>
<evidence type="ECO:0000259" key="4">
    <source>
        <dbReference type="Pfam" id="PF07687"/>
    </source>
</evidence>
<feature type="binding site" evidence="3">
    <location>
        <position position="183"/>
    </location>
    <ligand>
        <name>Mn(2+)</name>
        <dbReference type="ChEBI" id="CHEBI:29035"/>
        <label>2</label>
    </ligand>
</feature>
<dbReference type="Gene3D" id="3.40.630.10">
    <property type="entry name" value="Zn peptidases"/>
    <property type="match status" value="1"/>
</dbReference>
<name>A0A7W9NHP2_9PSEU</name>
<feature type="binding site" evidence="3">
    <location>
        <position position="121"/>
    </location>
    <ligand>
        <name>Mn(2+)</name>
        <dbReference type="ChEBI" id="CHEBI:29035"/>
        <label>2</label>
    </ligand>
</feature>
<keyword evidence="2 5" id="KW-0378">Hydrolase</keyword>
<dbReference type="NCBIfam" id="TIGR01891">
    <property type="entry name" value="amidohydrolases"/>
    <property type="match status" value="1"/>
</dbReference>
<dbReference type="Pfam" id="PF07687">
    <property type="entry name" value="M20_dimer"/>
    <property type="match status" value="1"/>
</dbReference>
<dbReference type="PANTHER" id="PTHR11014:SF63">
    <property type="entry name" value="METALLOPEPTIDASE, PUTATIVE (AFU_ORTHOLOGUE AFUA_6G09600)-RELATED"/>
    <property type="match status" value="1"/>
</dbReference>
<dbReference type="InterPro" id="IPR017439">
    <property type="entry name" value="Amidohydrolase"/>
</dbReference>
<feature type="binding site" evidence="3">
    <location>
        <position position="119"/>
    </location>
    <ligand>
        <name>Mn(2+)</name>
        <dbReference type="ChEBI" id="CHEBI:29035"/>
        <label>2</label>
    </ligand>
</feature>
<evidence type="ECO:0000256" key="3">
    <source>
        <dbReference type="PIRSR" id="PIRSR005962-1"/>
    </source>
</evidence>
<sequence>MTTSAARPATTQSGDPRLAGLIEAARALQPRTVALRRQVHKRPELGLKLPLTQAAVLHALEGLPLEITTGKSTDSVVAVLHGARPGPTVLLRADMDALPLTEQTGCAFASEVHGTMHACGHDTHVAMLASAARLLCARREALNGHVVFMFQPGEEGHHGAKHMIDEGVLGASGLLANKALALHITSTVRSGVITSRPGPIMAAADVFRVRVVGRGGHASQPHKALDPVPAAAAMVGALQTMITRRVATTEPAVLTVAKIAAGTTNNIIPEIAELEGTIRTLSETTRSQVHTEAKRICEHTAAAYGCSATFQIERGYPITVNDPEVAANVLDLATSVLGARYSEPMAEPMMGAEDFSYVARQIPGTMAFLGACPPSIGLDEAAPNHSNRVLFDEAAMEHGVAMYAAFALDALR</sequence>